<accession>A0A7W7RW76</accession>
<dbReference type="PANTHER" id="PTHR23028:SF53">
    <property type="entry name" value="ACYL_TRANSF_3 DOMAIN-CONTAINING PROTEIN"/>
    <property type="match status" value="1"/>
</dbReference>
<protein>
    <submittedName>
        <fullName evidence="4">Peptidoglycan/LPS O-acetylase OafA/YrhL</fullName>
    </submittedName>
</protein>
<keyword evidence="2" id="KW-1133">Transmembrane helix</keyword>
<feature type="transmembrane region" description="Helical" evidence="2">
    <location>
        <begin position="246"/>
        <end position="265"/>
    </location>
</feature>
<evidence type="ECO:0000313" key="4">
    <source>
        <dbReference type="EMBL" id="MBB4939067.1"/>
    </source>
</evidence>
<keyword evidence="2" id="KW-0812">Transmembrane</keyword>
<dbReference type="GO" id="GO:0016747">
    <property type="term" value="F:acyltransferase activity, transferring groups other than amino-acyl groups"/>
    <property type="evidence" value="ECO:0007669"/>
    <property type="project" value="InterPro"/>
</dbReference>
<feature type="transmembrane region" description="Helical" evidence="2">
    <location>
        <begin position="31"/>
        <end position="49"/>
    </location>
</feature>
<feature type="transmembrane region" description="Helical" evidence="2">
    <location>
        <begin position="187"/>
        <end position="209"/>
    </location>
</feature>
<keyword evidence="2" id="KW-0472">Membrane</keyword>
<feature type="transmembrane region" description="Helical" evidence="2">
    <location>
        <begin position="343"/>
        <end position="365"/>
    </location>
</feature>
<evidence type="ECO:0000259" key="3">
    <source>
        <dbReference type="Pfam" id="PF01757"/>
    </source>
</evidence>
<dbReference type="GO" id="GO:0016020">
    <property type="term" value="C:membrane"/>
    <property type="evidence" value="ECO:0007669"/>
    <property type="project" value="TreeGrafter"/>
</dbReference>
<keyword evidence="5" id="KW-1185">Reference proteome</keyword>
<evidence type="ECO:0000256" key="1">
    <source>
        <dbReference type="SAM" id="MobiDB-lite"/>
    </source>
</evidence>
<dbReference type="GO" id="GO:0000271">
    <property type="term" value="P:polysaccharide biosynthetic process"/>
    <property type="evidence" value="ECO:0007669"/>
    <property type="project" value="TreeGrafter"/>
</dbReference>
<reference evidence="4 5" key="1">
    <citation type="submission" date="2020-08" db="EMBL/GenBank/DDBJ databases">
        <title>Sequencing the genomes of 1000 actinobacteria strains.</title>
        <authorList>
            <person name="Klenk H.-P."/>
        </authorList>
    </citation>
    <scope>NUCLEOTIDE SEQUENCE [LARGE SCALE GENOMIC DNA]</scope>
    <source>
        <strain evidence="4 5">DSM 43023</strain>
    </source>
</reference>
<gene>
    <name evidence="4" type="ORF">FHR32_003372</name>
</gene>
<dbReference type="InterPro" id="IPR050879">
    <property type="entry name" value="Acyltransferase_3"/>
</dbReference>
<feature type="domain" description="Acyltransferase 3" evidence="3">
    <location>
        <begin position="27"/>
        <end position="358"/>
    </location>
</feature>
<organism evidence="4 5">
    <name type="scientific">Streptosporangium album</name>
    <dbReference type="NCBI Taxonomy" id="47479"/>
    <lineage>
        <taxon>Bacteria</taxon>
        <taxon>Bacillati</taxon>
        <taxon>Actinomycetota</taxon>
        <taxon>Actinomycetes</taxon>
        <taxon>Streptosporangiales</taxon>
        <taxon>Streptosporangiaceae</taxon>
        <taxon>Streptosporangium</taxon>
    </lineage>
</organism>
<feature type="transmembrane region" description="Helical" evidence="2">
    <location>
        <begin position="159"/>
        <end position="180"/>
    </location>
</feature>
<name>A0A7W7RW76_9ACTN</name>
<sequence length="397" mass="42726">MTSSEEGIRDETTGTTVHGSTERGRLAGLDGIRGVAALFVMVHHCWLLSFPGYPANTGPAWLGWLLYGHFAVVVFIVLSGFSLAVSPARSAWRLGGVRRFARRRAWRILPPYWAALVFSLVIAWTLVPQPGEGAPTAKSVAVYGLLLQDLFGAPSPNGAFWSIAVEAQLYLVFPLLLLVLRRAGAAVMLAAVTVVVAAVGLLAPGVPLVDMLMRLTPQFAVLFAVGVVATGVIAAEEHVRRLPWHWMALLAAVPVSVVIVVRGSVWTVENYFWIDMALGPAVGLLLAAVSTGRPVALVRLLDLRPIRSLGSFSYTLYLIHAPIVVVLFQSVVAPHLPAGLPSFLTVLALAVPVSLLAARSFAAVFELPFQRHRSWPALRAAARARMSRMRAALRPAP</sequence>
<dbReference type="AlphaFoldDB" id="A0A7W7RW76"/>
<feature type="transmembrane region" description="Helical" evidence="2">
    <location>
        <begin position="271"/>
        <end position="291"/>
    </location>
</feature>
<dbReference type="PANTHER" id="PTHR23028">
    <property type="entry name" value="ACETYLTRANSFERASE"/>
    <property type="match status" value="1"/>
</dbReference>
<proteinExistence type="predicted"/>
<feature type="transmembrane region" description="Helical" evidence="2">
    <location>
        <begin position="312"/>
        <end position="331"/>
    </location>
</feature>
<feature type="region of interest" description="Disordered" evidence="1">
    <location>
        <begin position="1"/>
        <end position="22"/>
    </location>
</feature>
<feature type="compositionally biased region" description="Basic and acidic residues" evidence="1">
    <location>
        <begin position="1"/>
        <end position="12"/>
    </location>
</feature>
<comment type="caution">
    <text evidence="4">The sequence shown here is derived from an EMBL/GenBank/DDBJ whole genome shotgun (WGS) entry which is preliminary data.</text>
</comment>
<dbReference type="Pfam" id="PF01757">
    <property type="entry name" value="Acyl_transf_3"/>
    <property type="match status" value="1"/>
</dbReference>
<dbReference type="RefSeq" id="WP_184755141.1">
    <property type="nucleotide sequence ID" value="NZ_BAABEK010000013.1"/>
</dbReference>
<evidence type="ECO:0000256" key="2">
    <source>
        <dbReference type="SAM" id="Phobius"/>
    </source>
</evidence>
<feature type="transmembrane region" description="Helical" evidence="2">
    <location>
        <begin position="106"/>
        <end position="127"/>
    </location>
</feature>
<dbReference type="EMBL" id="JACHJU010000001">
    <property type="protein sequence ID" value="MBB4939067.1"/>
    <property type="molecule type" value="Genomic_DNA"/>
</dbReference>
<feature type="transmembrane region" description="Helical" evidence="2">
    <location>
        <begin position="61"/>
        <end position="85"/>
    </location>
</feature>
<dbReference type="InterPro" id="IPR002656">
    <property type="entry name" value="Acyl_transf_3_dom"/>
</dbReference>
<dbReference type="Proteomes" id="UP000534286">
    <property type="component" value="Unassembled WGS sequence"/>
</dbReference>
<feature type="transmembrane region" description="Helical" evidence="2">
    <location>
        <begin position="215"/>
        <end position="234"/>
    </location>
</feature>
<evidence type="ECO:0000313" key="5">
    <source>
        <dbReference type="Proteomes" id="UP000534286"/>
    </source>
</evidence>